<proteinExistence type="predicted"/>
<evidence type="ECO:0000313" key="3">
    <source>
        <dbReference type="Proteomes" id="UP001380290"/>
    </source>
</evidence>
<comment type="caution">
    <text evidence="2">The sequence shown here is derived from an EMBL/GenBank/DDBJ whole genome shotgun (WGS) entry which is preliminary data.</text>
</comment>
<sequence>MAMVYCRGCAKQLHESAPTCPQCGAPQFATSNAGPASGGSAWLAIVSLCLGILCTLALFDDSEWDMDTMAGLGLFAGTGLIMGIISINQKKPGNGMAIAGVVMAVISLLCLIGLSAS</sequence>
<keyword evidence="1" id="KW-0472">Membrane</keyword>
<gene>
    <name evidence="2" type="ORF">V7S98_13320</name>
</gene>
<reference evidence="2 3" key="1">
    <citation type="submission" date="2024-02" db="EMBL/GenBank/DDBJ databases">
        <title>Identification of pathogenicity and growth-promoting function of Pseudomonas putida variant.</title>
        <authorList>
            <person name="Sun J."/>
        </authorList>
    </citation>
    <scope>NUCLEOTIDE SEQUENCE [LARGE SCALE GENOMIC DNA]</scope>
    <source>
        <strain evidence="2 3">A03</strain>
    </source>
</reference>
<dbReference type="RefSeq" id="WP_186519515.1">
    <property type="nucleotide sequence ID" value="NZ_JABWRF020000002.1"/>
</dbReference>
<organism evidence="2 3">
    <name type="scientific">Pseudomonas farsensis</name>
    <dbReference type="NCBI Taxonomy" id="2745492"/>
    <lineage>
        <taxon>Bacteria</taxon>
        <taxon>Pseudomonadati</taxon>
        <taxon>Pseudomonadota</taxon>
        <taxon>Gammaproteobacteria</taxon>
        <taxon>Pseudomonadales</taxon>
        <taxon>Pseudomonadaceae</taxon>
        <taxon>Pseudomonas</taxon>
    </lineage>
</organism>
<keyword evidence="1" id="KW-0812">Transmembrane</keyword>
<feature type="transmembrane region" description="Helical" evidence="1">
    <location>
        <begin position="71"/>
        <end position="89"/>
    </location>
</feature>
<protein>
    <submittedName>
        <fullName evidence="2">DUF4190 domain-containing protein</fullName>
    </submittedName>
</protein>
<feature type="transmembrane region" description="Helical" evidence="1">
    <location>
        <begin position="95"/>
        <end position="114"/>
    </location>
</feature>
<evidence type="ECO:0000256" key="1">
    <source>
        <dbReference type="SAM" id="Phobius"/>
    </source>
</evidence>
<keyword evidence="1" id="KW-1133">Transmembrane helix</keyword>
<accession>A0ABU8QUA3</accession>
<dbReference type="EMBL" id="JBBHLC010000034">
    <property type="protein sequence ID" value="MEJ5864207.1"/>
    <property type="molecule type" value="Genomic_DNA"/>
</dbReference>
<keyword evidence="3" id="KW-1185">Reference proteome</keyword>
<feature type="transmembrane region" description="Helical" evidence="1">
    <location>
        <begin position="41"/>
        <end position="59"/>
    </location>
</feature>
<name>A0ABU8QUA3_9PSED</name>
<dbReference type="Proteomes" id="UP001380290">
    <property type="component" value="Unassembled WGS sequence"/>
</dbReference>
<evidence type="ECO:0000313" key="2">
    <source>
        <dbReference type="EMBL" id="MEJ5864207.1"/>
    </source>
</evidence>